<evidence type="ECO:0000256" key="12">
    <source>
        <dbReference type="ARBA" id="ARBA00023180"/>
    </source>
</evidence>
<dbReference type="GO" id="GO:0004674">
    <property type="term" value="F:protein serine/threonine kinase activity"/>
    <property type="evidence" value="ECO:0007669"/>
    <property type="project" value="UniProtKB-KW"/>
</dbReference>
<feature type="binding site" evidence="15">
    <location>
        <position position="58"/>
    </location>
    <ligand>
        <name>ATP</name>
        <dbReference type="ChEBI" id="CHEBI:30616"/>
    </ligand>
</feature>
<dbReference type="SMART" id="SM00220">
    <property type="entry name" value="S_TKc"/>
    <property type="match status" value="1"/>
</dbReference>
<evidence type="ECO:0000256" key="9">
    <source>
        <dbReference type="ARBA" id="ARBA00022840"/>
    </source>
</evidence>
<evidence type="ECO:0000256" key="3">
    <source>
        <dbReference type="ARBA" id="ARBA00022527"/>
    </source>
</evidence>
<keyword evidence="12" id="KW-0325">Glycoprotein</keyword>
<dbReference type="FunFam" id="1.10.510.10:FF:000590">
    <property type="entry name" value="PR5-like receptor kinase"/>
    <property type="match status" value="1"/>
</dbReference>
<dbReference type="Gene3D" id="1.10.510.10">
    <property type="entry name" value="Transferase(Phosphotransferase) domain 1"/>
    <property type="match status" value="1"/>
</dbReference>
<evidence type="ECO:0000256" key="13">
    <source>
        <dbReference type="ARBA" id="ARBA00047899"/>
    </source>
</evidence>
<comment type="caution">
    <text evidence="17">The sequence shown here is derived from an EMBL/GenBank/DDBJ whole genome shotgun (WGS) entry which is preliminary data.</text>
</comment>
<protein>
    <recommendedName>
        <fullName evidence="2">non-specific serine/threonine protein kinase</fullName>
        <ecNumber evidence="2">2.7.11.1</ecNumber>
    </recommendedName>
</protein>
<dbReference type="Pfam" id="PF13947">
    <property type="entry name" value="GUB_WAK_bind"/>
    <property type="match status" value="1"/>
</dbReference>
<dbReference type="PROSITE" id="PS00108">
    <property type="entry name" value="PROTEIN_KINASE_ST"/>
    <property type="match status" value="1"/>
</dbReference>
<dbReference type="PROSITE" id="PS00107">
    <property type="entry name" value="PROTEIN_KINASE_ATP"/>
    <property type="match status" value="1"/>
</dbReference>
<evidence type="ECO:0000256" key="6">
    <source>
        <dbReference type="ARBA" id="ARBA00022729"/>
    </source>
</evidence>
<evidence type="ECO:0000256" key="7">
    <source>
        <dbReference type="ARBA" id="ARBA00022741"/>
    </source>
</evidence>
<evidence type="ECO:0000256" key="14">
    <source>
        <dbReference type="ARBA" id="ARBA00048679"/>
    </source>
</evidence>
<evidence type="ECO:0000256" key="2">
    <source>
        <dbReference type="ARBA" id="ARBA00012513"/>
    </source>
</evidence>
<evidence type="ECO:0000256" key="8">
    <source>
        <dbReference type="ARBA" id="ARBA00022777"/>
    </source>
</evidence>
<reference evidence="18" key="1">
    <citation type="submission" date="2024-07" db="EMBL/GenBank/DDBJ databases">
        <title>Two chromosome-level genome assemblies of Korean endemic species Abeliophyllum distichum and Forsythia ovata (Oleaceae).</title>
        <authorList>
            <person name="Jang H."/>
        </authorList>
    </citation>
    <scope>NUCLEOTIDE SEQUENCE [LARGE SCALE GENOMIC DNA]</scope>
</reference>
<comment type="subcellular location">
    <subcellularLocation>
        <location evidence="1">Membrane</location>
        <topology evidence="1">Single-pass type I membrane protein</topology>
    </subcellularLocation>
</comment>
<evidence type="ECO:0000313" key="18">
    <source>
        <dbReference type="Proteomes" id="UP001604277"/>
    </source>
</evidence>
<dbReference type="InterPro" id="IPR045874">
    <property type="entry name" value="LRK10/LRL21-25-like"/>
</dbReference>
<keyword evidence="8" id="KW-0418">Kinase</keyword>
<dbReference type="InterPro" id="IPR032872">
    <property type="entry name" value="WAK_assoc_C"/>
</dbReference>
<evidence type="ECO:0000256" key="10">
    <source>
        <dbReference type="ARBA" id="ARBA00022989"/>
    </source>
</evidence>
<dbReference type="FunFam" id="3.30.200.20:FF:000178">
    <property type="entry name" value="serine/threonine-protein kinase PBS1-like"/>
    <property type="match status" value="1"/>
</dbReference>
<evidence type="ECO:0000313" key="17">
    <source>
        <dbReference type="EMBL" id="KAL2556206.1"/>
    </source>
</evidence>
<dbReference type="CDD" id="cd14066">
    <property type="entry name" value="STKc_IRAK"/>
    <property type="match status" value="1"/>
</dbReference>
<evidence type="ECO:0000259" key="16">
    <source>
        <dbReference type="PROSITE" id="PS50011"/>
    </source>
</evidence>
<dbReference type="InterPro" id="IPR008271">
    <property type="entry name" value="Ser/Thr_kinase_AS"/>
</dbReference>
<dbReference type="PROSITE" id="PS50011">
    <property type="entry name" value="PROTEIN_KINASE_DOM"/>
    <property type="match status" value="1"/>
</dbReference>
<dbReference type="InterPro" id="IPR025287">
    <property type="entry name" value="WAK_GUB"/>
</dbReference>
<keyword evidence="7 15" id="KW-0547">Nucleotide-binding</keyword>
<comment type="catalytic activity">
    <reaction evidence="14">
        <text>L-seryl-[protein] + ATP = O-phospho-L-seryl-[protein] + ADP + H(+)</text>
        <dbReference type="Rhea" id="RHEA:17989"/>
        <dbReference type="Rhea" id="RHEA-COMP:9863"/>
        <dbReference type="Rhea" id="RHEA-COMP:11604"/>
        <dbReference type="ChEBI" id="CHEBI:15378"/>
        <dbReference type="ChEBI" id="CHEBI:29999"/>
        <dbReference type="ChEBI" id="CHEBI:30616"/>
        <dbReference type="ChEBI" id="CHEBI:83421"/>
        <dbReference type="ChEBI" id="CHEBI:456216"/>
        <dbReference type="EC" id="2.7.11.1"/>
    </reaction>
</comment>
<accession>A0ABD1X326</accession>
<dbReference type="Proteomes" id="UP001604277">
    <property type="component" value="Unassembled WGS sequence"/>
</dbReference>
<keyword evidence="10" id="KW-1133">Transmembrane helix</keyword>
<evidence type="ECO:0000256" key="5">
    <source>
        <dbReference type="ARBA" id="ARBA00022692"/>
    </source>
</evidence>
<sequence>MYDSIEEFLQSQNNLMPIRYTYRDLKNMTKNFKDKLGEGGFGTVFKGQLKSGPFAAIKIMGKSKASGQDFISEVATIGRIHHVNVVRLIGFCVEGPKRALVYEFMPNGSLEKYIFPQQVTVSLNYSKMFDIALGVAKGIDYLHRGCDMQILHFDIKPHNILLDNNFTPKISDFGLAKLYPTDESMVSLTAARGTMGYMAPEMFYRNIGKVSYKSDVYSFGMLLMEMASKRRNLNPFVENISQIYFPCWVHDRFSKGMEIDLGDASLDERIMVKKMTFVALWCIQMKPDDRPSMTKVIEMLEGDVEFLQLPPKPFLSAEEMPVQDSEIDINDMEFPLLSVQPFKSYILSKVGSYLDKLTCTSLICKLIPRPSLVKERGKGLGTLINLDTIQESQNSLISNYAHKSLLFATSIILILLLYCLTICRAQNNSHCRPSSCGDITINYPFRLKTAPQNCGYPDNIFVLDCQNNQAILNSKSRTYHVQEIHYNNYTIRLSDPGLDRQNYSSCPIYFSIEYDLSTIYIEYIGHIDITFVNCLGPINNPLYVENAFCGNKSTFSNSSGVHSYVKVGSIMISDMEENCTFDRVILASADGPIKDNTLYLGIHDLLAYGFELLWYRAMCWECESSNGACSLEKNEIRCRHYCYEDTPLLEHGFLCK</sequence>
<keyword evidence="6" id="KW-0732">Signal</keyword>
<keyword evidence="18" id="KW-1185">Reference proteome</keyword>
<dbReference type="InterPro" id="IPR017441">
    <property type="entry name" value="Protein_kinase_ATP_BS"/>
</dbReference>
<dbReference type="InterPro" id="IPR011009">
    <property type="entry name" value="Kinase-like_dom_sf"/>
</dbReference>
<dbReference type="GO" id="GO:0016020">
    <property type="term" value="C:membrane"/>
    <property type="evidence" value="ECO:0007669"/>
    <property type="project" value="UniProtKB-SubCell"/>
</dbReference>
<evidence type="ECO:0000256" key="15">
    <source>
        <dbReference type="PROSITE-ProRule" id="PRU10141"/>
    </source>
</evidence>
<dbReference type="EC" id="2.7.11.1" evidence="2"/>
<dbReference type="SUPFAM" id="SSF56112">
    <property type="entry name" value="Protein kinase-like (PK-like)"/>
    <property type="match status" value="1"/>
</dbReference>
<dbReference type="AlphaFoldDB" id="A0ABD1X326"/>
<evidence type="ECO:0000256" key="1">
    <source>
        <dbReference type="ARBA" id="ARBA00004479"/>
    </source>
</evidence>
<comment type="catalytic activity">
    <reaction evidence="13">
        <text>L-threonyl-[protein] + ATP = O-phospho-L-threonyl-[protein] + ADP + H(+)</text>
        <dbReference type="Rhea" id="RHEA:46608"/>
        <dbReference type="Rhea" id="RHEA-COMP:11060"/>
        <dbReference type="Rhea" id="RHEA-COMP:11605"/>
        <dbReference type="ChEBI" id="CHEBI:15378"/>
        <dbReference type="ChEBI" id="CHEBI:30013"/>
        <dbReference type="ChEBI" id="CHEBI:30616"/>
        <dbReference type="ChEBI" id="CHEBI:61977"/>
        <dbReference type="ChEBI" id="CHEBI:456216"/>
        <dbReference type="EC" id="2.7.11.1"/>
    </reaction>
</comment>
<gene>
    <name evidence="17" type="ORF">Fot_00945</name>
</gene>
<dbReference type="GO" id="GO:0005524">
    <property type="term" value="F:ATP binding"/>
    <property type="evidence" value="ECO:0007669"/>
    <property type="project" value="UniProtKB-UniRule"/>
</dbReference>
<evidence type="ECO:0000256" key="4">
    <source>
        <dbReference type="ARBA" id="ARBA00022679"/>
    </source>
</evidence>
<keyword evidence="5" id="KW-0812">Transmembrane</keyword>
<dbReference type="Pfam" id="PF14380">
    <property type="entry name" value="WAK_assoc"/>
    <property type="match status" value="1"/>
</dbReference>
<name>A0ABD1X326_9LAMI</name>
<keyword evidence="3" id="KW-0723">Serine/threonine-protein kinase</keyword>
<dbReference type="EMBL" id="JBFOLJ010000001">
    <property type="protein sequence ID" value="KAL2556206.1"/>
    <property type="molecule type" value="Genomic_DNA"/>
</dbReference>
<organism evidence="17 18">
    <name type="scientific">Forsythia ovata</name>
    <dbReference type="NCBI Taxonomy" id="205694"/>
    <lineage>
        <taxon>Eukaryota</taxon>
        <taxon>Viridiplantae</taxon>
        <taxon>Streptophyta</taxon>
        <taxon>Embryophyta</taxon>
        <taxon>Tracheophyta</taxon>
        <taxon>Spermatophyta</taxon>
        <taxon>Magnoliopsida</taxon>
        <taxon>eudicotyledons</taxon>
        <taxon>Gunneridae</taxon>
        <taxon>Pentapetalae</taxon>
        <taxon>asterids</taxon>
        <taxon>lamiids</taxon>
        <taxon>Lamiales</taxon>
        <taxon>Oleaceae</taxon>
        <taxon>Forsythieae</taxon>
        <taxon>Forsythia</taxon>
    </lineage>
</organism>
<dbReference type="InterPro" id="IPR000719">
    <property type="entry name" value="Prot_kinase_dom"/>
</dbReference>
<keyword evidence="9 15" id="KW-0067">ATP-binding</keyword>
<keyword evidence="11" id="KW-0472">Membrane</keyword>
<keyword evidence="4" id="KW-0808">Transferase</keyword>
<dbReference type="Gene3D" id="3.30.200.20">
    <property type="entry name" value="Phosphorylase Kinase, domain 1"/>
    <property type="match status" value="1"/>
</dbReference>
<proteinExistence type="predicted"/>
<dbReference type="Pfam" id="PF00069">
    <property type="entry name" value="Pkinase"/>
    <property type="match status" value="1"/>
</dbReference>
<dbReference type="PANTHER" id="PTHR27009">
    <property type="entry name" value="RUST RESISTANCE KINASE LR10-RELATED"/>
    <property type="match status" value="1"/>
</dbReference>
<feature type="domain" description="Protein kinase" evidence="16">
    <location>
        <begin position="30"/>
        <end position="307"/>
    </location>
</feature>
<evidence type="ECO:0000256" key="11">
    <source>
        <dbReference type="ARBA" id="ARBA00023136"/>
    </source>
</evidence>